<evidence type="ECO:0000313" key="2">
    <source>
        <dbReference type="EMBL" id="BDR90966.1"/>
    </source>
</evidence>
<accession>A0A830E8E9</accession>
<feature type="domain" description="C2H2-type" evidence="1">
    <location>
        <begin position="2"/>
        <end position="29"/>
    </location>
</feature>
<dbReference type="Proteomes" id="UP000657075">
    <property type="component" value="Unassembled WGS sequence"/>
</dbReference>
<dbReference type="PROSITE" id="PS50157">
    <property type="entry name" value="ZINC_FINGER_C2H2_2"/>
    <property type="match status" value="1"/>
</dbReference>
<reference evidence="3" key="2">
    <citation type="submission" date="2020-09" db="EMBL/GenBank/DDBJ databases">
        <authorList>
            <person name="Sun Q."/>
            <person name="Ohkuma M."/>
        </authorList>
    </citation>
    <scope>NUCLEOTIDE SEQUENCE</scope>
    <source>
        <strain evidence="3">JCM 11219</strain>
    </source>
</reference>
<organism evidence="3 4">
    <name type="scientific">Vulcanisaeta souniana JCM 11219</name>
    <dbReference type="NCBI Taxonomy" id="1293586"/>
    <lineage>
        <taxon>Archaea</taxon>
        <taxon>Thermoproteota</taxon>
        <taxon>Thermoprotei</taxon>
        <taxon>Thermoproteales</taxon>
        <taxon>Thermoproteaceae</taxon>
        <taxon>Vulcanisaeta</taxon>
    </lineage>
</organism>
<dbReference type="EMBL" id="AP026830">
    <property type="protein sequence ID" value="BDR90966.1"/>
    <property type="molecule type" value="Genomic_DNA"/>
</dbReference>
<dbReference type="RefSeq" id="WP_188603449.1">
    <property type="nucleotide sequence ID" value="NZ_AP026830.1"/>
</dbReference>
<sequence length="68" mass="8137">MVICPVCGKEYANSSSLLKHVKLKSRYDPTHMAFWMEFQKYMSTPKEDWTMLTKTDLFREFLREKGLL</sequence>
<evidence type="ECO:0000313" key="4">
    <source>
        <dbReference type="Proteomes" id="UP000657075"/>
    </source>
</evidence>
<proteinExistence type="predicted"/>
<reference evidence="5" key="3">
    <citation type="submission" date="2022-09" db="EMBL/GenBank/DDBJ databases">
        <title>Complete genome sequence of Vulcanisaeta souniana.</title>
        <authorList>
            <person name="Kato S."/>
            <person name="Itoh T."/>
            <person name="Ohkuma M."/>
        </authorList>
    </citation>
    <scope>NUCLEOTIDE SEQUENCE [LARGE SCALE GENOMIC DNA]</scope>
    <source>
        <strain evidence="5">JCM 11219</strain>
    </source>
</reference>
<dbReference type="GeneID" id="76205609"/>
<evidence type="ECO:0000313" key="3">
    <source>
        <dbReference type="EMBL" id="GGI79675.1"/>
    </source>
</evidence>
<evidence type="ECO:0000313" key="5">
    <source>
        <dbReference type="Proteomes" id="UP001060771"/>
    </source>
</evidence>
<reference evidence="2" key="4">
    <citation type="journal article" date="2023" name="Microbiol. Resour. Announc.">
        <title>Complete Genome Sequence of Vulcanisaeta souniana Strain IC-059, a Hyperthermophilic Archaeon Isolated from Hot Spring Water in Japan.</title>
        <authorList>
            <person name="Kato S."/>
            <person name="Itoh T."/>
            <person name="Wu L."/>
            <person name="Ma J."/>
            <person name="Ohkuma M."/>
        </authorList>
    </citation>
    <scope>NUCLEOTIDE SEQUENCE</scope>
    <source>
        <strain evidence="2">JCM 11219</strain>
    </source>
</reference>
<evidence type="ECO:0000259" key="1">
    <source>
        <dbReference type="PROSITE" id="PS50157"/>
    </source>
</evidence>
<dbReference type="AlphaFoldDB" id="A0A830E8E9"/>
<reference evidence="3" key="1">
    <citation type="journal article" date="2014" name="Int. J. Syst. Evol. Microbiol.">
        <title>Complete genome sequence of Corynebacterium casei LMG S-19264T (=DSM 44701T), isolated from a smear-ripened cheese.</title>
        <authorList>
            <consortium name="US DOE Joint Genome Institute (JGI-PGF)"/>
            <person name="Walter F."/>
            <person name="Albersmeier A."/>
            <person name="Kalinowski J."/>
            <person name="Ruckert C."/>
        </authorList>
    </citation>
    <scope>NUCLEOTIDE SEQUENCE</scope>
    <source>
        <strain evidence="3">JCM 11219</strain>
    </source>
</reference>
<name>A0A830E8E9_9CREN</name>
<protein>
    <recommendedName>
        <fullName evidence="1">C2H2-type domain-containing protein</fullName>
    </recommendedName>
</protein>
<gene>
    <name evidence="3" type="ORF">GCM10007112_15750</name>
    <name evidence="2" type="ORF">Vsou_00590</name>
</gene>
<dbReference type="InterPro" id="IPR013087">
    <property type="entry name" value="Znf_C2H2_type"/>
</dbReference>
<dbReference type="OrthoDB" id="24095at2157"/>
<dbReference type="EMBL" id="BMNM01000006">
    <property type="protein sequence ID" value="GGI79675.1"/>
    <property type="molecule type" value="Genomic_DNA"/>
</dbReference>
<dbReference type="Proteomes" id="UP001060771">
    <property type="component" value="Chromosome"/>
</dbReference>
<keyword evidence="5" id="KW-1185">Reference proteome</keyword>
<dbReference type="Gene3D" id="3.30.160.60">
    <property type="entry name" value="Classic Zinc Finger"/>
    <property type="match status" value="1"/>
</dbReference>